<dbReference type="Gene3D" id="1.10.3720.10">
    <property type="entry name" value="MetI-like"/>
    <property type="match status" value="1"/>
</dbReference>
<evidence type="ECO:0000313" key="11">
    <source>
        <dbReference type="Proteomes" id="UP000317093"/>
    </source>
</evidence>
<dbReference type="EMBL" id="CP036279">
    <property type="protein sequence ID" value="QDU61026.1"/>
    <property type="molecule type" value="Genomic_DNA"/>
</dbReference>
<evidence type="ECO:0000256" key="6">
    <source>
        <dbReference type="ARBA" id="ARBA00022989"/>
    </source>
</evidence>
<keyword evidence="2 8" id="KW-0813">Transport</keyword>
<dbReference type="KEGG" id="knv:Pan216_18790"/>
<evidence type="ECO:0000256" key="1">
    <source>
        <dbReference type="ARBA" id="ARBA00004429"/>
    </source>
</evidence>
<feature type="transmembrane region" description="Helical" evidence="8">
    <location>
        <begin position="28"/>
        <end position="49"/>
    </location>
</feature>
<protein>
    <submittedName>
        <fullName evidence="10">Oligopeptide transport system permease protein OppC</fullName>
    </submittedName>
</protein>
<dbReference type="PANTHER" id="PTHR43386:SF2">
    <property type="entry name" value="OLIGOPEPTIDE TRANSPORT SYSTEM PERMEASE PROTEIN OPPC"/>
    <property type="match status" value="1"/>
</dbReference>
<feature type="transmembrane region" description="Helical" evidence="8">
    <location>
        <begin position="304"/>
        <end position="323"/>
    </location>
</feature>
<sequence>MDQPATTFDETGDPMTATRRLSWAEHPLSIPTNLCWVTWGLFTLIIVAIDDLPEWLWIVDAAWLLGCFRLTWQVFRTRDVAIAPPTRAASGPVEGTSLYRDAMHRLGRNQLATLSMGVIVLMMLACFGQRVAYELFRNTPIAASPDSFFALHLDHTRINEKEELKPPDKVHWFGTDALGRDLFARTLYGGHISFMVGIVATAVSLVIGVTWGASAGYFGGRVDDAMMRIVDVLYGLPFMFLVILILALVNGLYSVARQQREHIEAIDVLYAEGKPLEAQTLALEKEVNGSTRWAVWLADNLSPIMAMFLALGLVSWLTMARITRGQVLSLRQRDYVMAARSVGARSGRIIARHIVPNLLGPIIVYSTLTIPAVMLEEAFLSYLGLGVSEPDCSWGSLAKDGLAALNVLKPYWWLLTYPAAAISLALFSFNFIGDGLRDALDPKGKR</sequence>
<keyword evidence="11" id="KW-1185">Reference proteome</keyword>
<accession>A0A518B266</accession>
<feature type="transmembrane region" description="Helical" evidence="8">
    <location>
        <begin position="111"/>
        <end position="132"/>
    </location>
</feature>
<keyword evidence="4" id="KW-0997">Cell inner membrane</keyword>
<reference evidence="10 11" key="1">
    <citation type="submission" date="2019-02" db="EMBL/GenBank/DDBJ databases">
        <title>Deep-cultivation of Planctomycetes and their phenomic and genomic characterization uncovers novel biology.</title>
        <authorList>
            <person name="Wiegand S."/>
            <person name="Jogler M."/>
            <person name="Boedeker C."/>
            <person name="Pinto D."/>
            <person name="Vollmers J."/>
            <person name="Rivas-Marin E."/>
            <person name="Kohn T."/>
            <person name="Peeters S.H."/>
            <person name="Heuer A."/>
            <person name="Rast P."/>
            <person name="Oberbeckmann S."/>
            <person name="Bunk B."/>
            <person name="Jeske O."/>
            <person name="Meyerdierks A."/>
            <person name="Storesund J.E."/>
            <person name="Kallscheuer N."/>
            <person name="Luecker S."/>
            <person name="Lage O.M."/>
            <person name="Pohl T."/>
            <person name="Merkel B.J."/>
            <person name="Hornburger P."/>
            <person name="Mueller R.-W."/>
            <person name="Bruemmer F."/>
            <person name="Labrenz M."/>
            <person name="Spormann A.M."/>
            <person name="Op den Camp H."/>
            <person name="Overmann J."/>
            <person name="Amann R."/>
            <person name="Jetten M.S.M."/>
            <person name="Mascher T."/>
            <person name="Medema M.H."/>
            <person name="Devos D.P."/>
            <person name="Kaster A.-K."/>
            <person name="Ovreas L."/>
            <person name="Rohde M."/>
            <person name="Galperin M.Y."/>
            <person name="Jogler C."/>
        </authorList>
    </citation>
    <scope>NUCLEOTIDE SEQUENCE [LARGE SCALE GENOMIC DNA]</scope>
    <source>
        <strain evidence="10 11">Pan216</strain>
    </source>
</reference>
<evidence type="ECO:0000256" key="3">
    <source>
        <dbReference type="ARBA" id="ARBA00022475"/>
    </source>
</evidence>
<dbReference type="RefSeq" id="WP_145257670.1">
    <property type="nucleotide sequence ID" value="NZ_CP036279.1"/>
</dbReference>
<keyword evidence="6 8" id="KW-1133">Transmembrane helix</keyword>
<feature type="domain" description="ABC transmembrane type-1" evidence="9">
    <location>
        <begin position="190"/>
        <end position="433"/>
    </location>
</feature>
<dbReference type="AlphaFoldDB" id="A0A518B266"/>
<dbReference type="InterPro" id="IPR050366">
    <property type="entry name" value="BP-dependent_transpt_permease"/>
</dbReference>
<dbReference type="CDD" id="cd06261">
    <property type="entry name" value="TM_PBP2"/>
    <property type="match status" value="1"/>
</dbReference>
<evidence type="ECO:0000256" key="4">
    <source>
        <dbReference type="ARBA" id="ARBA00022519"/>
    </source>
</evidence>
<dbReference type="InterPro" id="IPR000515">
    <property type="entry name" value="MetI-like"/>
</dbReference>
<dbReference type="Pfam" id="PF00528">
    <property type="entry name" value="BPD_transp_1"/>
    <property type="match status" value="1"/>
</dbReference>
<dbReference type="PROSITE" id="PS50928">
    <property type="entry name" value="ABC_TM1"/>
    <property type="match status" value="1"/>
</dbReference>
<organism evidence="10 11">
    <name type="scientific">Kolteria novifilia</name>
    <dbReference type="NCBI Taxonomy" id="2527975"/>
    <lineage>
        <taxon>Bacteria</taxon>
        <taxon>Pseudomonadati</taxon>
        <taxon>Planctomycetota</taxon>
        <taxon>Planctomycetia</taxon>
        <taxon>Kolteriales</taxon>
        <taxon>Kolteriaceae</taxon>
        <taxon>Kolteria</taxon>
    </lineage>
</organism>
<comment type="similarity">
    <text evidence="8">Belongs to the binding-protein-dependent transport system permease family.</text>
</comment>
<feature type="transmembrane region" description="Helical" evidence="8">
    <location>
        <begin position="192"/>
        <end position="220"/>
    </location>
</feature>
<feature type="transmembrane region" description="Helical" evidence="8">
    <location>
        <begin position="55"/>
        <end position="72"/>
    </location>
</feature>
<evidence type="ECO:0000313" key="10">
    <source>
        <dbReference type="EMBL" id="QDU61026.1"/>
    </source>
</evidence>
<evidence type="ECO:0000256" key="8">
    <source>
        <dbReference type="RuleBase" id="RU363032"/>
    </source>
</evidence>
<proteinExistence type="inferred from homology"/>
<evidence type="ECO:0000256" key="2">
    <source>
        <dbReference type="ARBA" id="ARBA00022448"/>
    </source>
</evidence>
<evidence type="ECO:0000256" key="7">
    <source>
        <dbReference type="ARBA" id="ARBA00023136"/>
    </source>
</evidence>
<dbReference type="OrthoDB" id="9797852at2"/>
<evidence type="ECO:0000256" key="5">
    <source>
        <dbReference type="ARBA" id="ARBA00022692"/>
    </source>
</evidence>
<feature type="transmembrane region" description="Helical" evidence="8">
    <location>
        <begin position="411"/>
        <end position="433"/>
    </location>
</feature>
<dbReference type="GO" id="GO:0055085">
    <property type="term" value="P:transmembrane transport"/>
    <property type="evidence" value="ECO:0007669"/>
    <property type="project" value="InterPro"/>
</dbReference>
<keyword evidence="7 8" id="KW-0472">Membrane</keyword>
<evidence type="ECO:0000259" key="9">
    <source>
        <dbReference type="PROSITE" id="PS50928"/>
    </source>
</evidence>
<dbReference type="InterPro" id="IPR035906">
    <property type="entry name" value="MetI-like_sf"/>
</dbReference>
<comment type="subcellular location">
    <subcellularLocation>
        <location evidence="1">Cell inner membrane</location>
        <topology evidence="1">Multi-pass membrane protein</topology>
    </subcellularLocation>
    <subcellularLocation>
        <location evidence="8">Cell membrane</location>
        <topology evidence="8">Multi-pass membrane protein</topology>
    </subcellularLocation>
</comment>
<keyword evidence="5 8" id="KW-0812">Transmembrane</keyword>
<feature type="transmembrane region" description="Helical" evidence="8">
    <location>
        <begin position="232"/>
        <end position="253"/>
    </location>
</feature>
<dbReference type="GO" id="GO:0005886">
    <property type="term" value="C:plasma membrane"/>
    <property type="evidence" value="ECO:0007669"/>
    <property type="project" value="UniProtKB-SubCell"/>
</dbReference>
<feature type="transmembrane region" description="Helical" evidence="8">
    <location>
        <begin position="354"/>
        <end position="375"/>
    </location>
</feature>
<keyword evidence="3" id="KW-1003">Cell membrane</keyword>
<gene>
    <name evidence="10" type="primary">oppC</name>
    <name evidence="10" type="ORF">Pan216_18790</name>
</gene>
<dbReference type="Proteomes" id="UP000317093">
    <property type="component" value="Chromosome"/>
</dbReference>
<dbReference type="SUPFAM" id="SSF161098">
    <property type="entry name" value="MetI-like"/>
    <property type="match status" value="1"/>
</dbReference>
<name>A0A518B266_9BACT</name>
<dbReference type="PANTHER" id="PTHR43386">
    <property type="entry name" value="OLIGOPEPTIDE TRANSPORT SYSTEM PERMEASE PROTEIN APPC"/>
    <property type="match status" value="1"/>
</dbReference>